<keyword evidence="1" id="KW-0238">DNA-binding</keyword>
<feature type="compositionally biased region" description="Basic residues" evidence="3">
    <location>
        <begin position="463"/>
        <end position="472"/>
    </location>
</feature>
<evidence type="ECO:0000256" key="3">
    <source>
        <dbReference type="SAM" id="MobiDB-lite"/>
    </source>
</evidence>
<dbReference type="Proteomes" id="UP000694388">
    <property type="component" value="Unplaced"/>
</dbReference>
<evidence type="ECO:0000259" key="4">
    <source>
        <dbReference type="PROSITE" id="PS51253"/>
    </source>
</evidence>
<proteinExistence type="predicted"/>
<feature type="region of interest" description="Disordered" evidence="3">
    <location>
        <begin position="290"/>
        <end position="312"/>
    </location>
</feature>
<dbReference type="SUPFAM" id="SSF46689">
    <property type="entry name" value="Homeodomain-like"/>
    <property type="match status" value="2"/>
</dbReference>
<dbReference type="Ensembl" id="ENSEBUT00000008317.1">
    <property type="protein sequence ID" value="ENSEBUP00000007828.1"/>
    <property type="gene ID" value="ENSEBUG00000005095.1"/>
</dbReference>
<dbReference type="PROSITE" id="PS51253">
    <property type="entry name" value="HTH_CENPB"/>
    <property type="match status" value="1"/>
</dbReference>
<protein>
    <recommendedName>
        <fullName evidence="4">HTH CENPB-type domain-containing protein</fullName>
    </recommendedName>
</protein>
<dbReference type="InterPro" id="IPR007889">
    <property type="entry name" value="HTH_Psq"/>
</dbReference>
<feature type="region of interest" description="Disordered" evidence="3">
    <location>
        <begin position="455"/>
        <end position="533"/>
    </location>
</feature>
<evidence type="ECO:0000256" key="2">
    <source>
        <dbReference type="ARBA" id="ARBA00023242"/>
    </source>
</evidence>
<evidence type="ECO:0000313" key="6">
    <source>
        <dbReference type="Proteomes" id="UP000694388"/>
    </source>
</evidence>
<dbReference type="GeneTree" id="ENSGT00940000163154"/>
<dbReference type="InterPro" id="IPR009057">
    <property type="entry name" value="Homeodomain-like_sf"/>
</dbReference>
<feature type="compositionally biased region" description="Polar residues" evidence="3">
    <location>
        <begin position="522"/>
        <end position="532"/>
    </location>
</feature>
<dbReference type="SMART" id="SM00674">
    <property type="entry name" value="CENPB"/>
    <property type="match status" value="1"/>
</dbReference>
<dbReference type="InterPro" id="IPR006600">
    <property type="entry name" value="HTH_CenpB_DNA-bd_dom"/>
</dbReference>
<keyword evidence="6" id="KW-1185">Reference proteome</keyword>
<dbReference type="Pfam" id="PF03221">
    <property type="entry name" value="HTH_Tnp_Tc5"/>
    <property type="match status" value="1"/>
</dbReference>
<dbReference type="Pfam" id="PF04218">
    <property type="entry name" value="CENP-B_N"/>
    <property type="match status" value="1"/>
</dbReference>
<organism evidence="5 6">
    <name type="scientific">Eptatretus burgeri</name>
    <name type="common">Inshore hagfish</name>
    <dbReference type="NCBI Taxonomy" id="7764"/>
    <lineage>
        <taxon>Eukaryota</taxon>
        <taxon>Metazoa</taxon>
        <taxon>Chordata</taxon>
        <taxon>Craniata</taxon>
        <taxon>Vertebrata</taxon>
        <taxon>Cyclostomata</taxon>
        <taxon>Myxini</taxon>
        <taxon>Myxiniformes</taxon>
        <taxon>Myxinidae</taxon>
        <taxon>Eptatretinae</taxon>
        <taxon>Eptatretus</taxon>
    </lineage>
</organism>
<dbReference type="Gene3D" id="1.10.10.60">
    <property type="entry name" value="Homeodomain-like"/>
    <property type="match status" value="2"/>
</dbReference>
<evidence type="ECO:0000313" key="5">
    <source>
        <dbReference type="Ensembl" id="ENSEBUP00000007828.1"/>
    </source>
</evidence>
<dbReference type="GO" id="GO:0005634">
    <property type="term" value="C:nucleus"/>
    <property type="evidence" value="ECO:0007669"/>
    <property type="project" value="TreeGrafter"/>
</dbReference>
<reference evidence="5" key="1">
    <citation type="submission" date="2025-08" db="UniProtKB">
        <authorList>
            <consortium name="Ensembl"/>
        </authorList>
    </citation>
    <scope>IDENTIFICATION</scope>
</reference>
<evidence type="ECO:0000256" key="1">
    <source>
        <dbReference type="ARBA" id="ARBA00023125"/>
    </source>
</evidence>
<dbReference type="PANTHER" id="PTHR19303">
    <property type="entry name" value="TRANSPOSON"/>
    <property type="match status" value="1"/>
</dbReference>
<sequence>MSNFSAIMSAERPASVGAGNRTKVSRKSITLDVKMQVLRQIEAGERQVEVGRAFDLATSTIRTILSNADKIKASARSTTSLSKTKLTRSRSSLSEKMESRLIVWMEEQTRRQMPLTQSVIMEKARSIFTHLREQEGERSTTETFAASRGWFDRFKRRSNFHGGGISREAPSADHQAALELCFTKSPAADIYSGRRSTGQGIQGRQPHSRRNLQFGRRANHSLGYVRGDSSAHLDTNRRHVGVEVNTALSDTAPIRTTTTSVVTNTTEKPVTGEVYTALSDTAAPIRTTTTSVTNTTEEPVTDDGHSMPKSWKRKRTLNNEAKSQSEDINEMQNKPEMHETFSRVRLKPQKLKENVLQPKSSHDKQLGLDLSFPMLINDIGSFLEIAEKLISDYSTRIKQTVNAHVGASHIIHSPLQKTVGTQTDGRCFCNNIEKLPGRPKAKYEKKVLQLKIEVDMGKNQVQPRRKPSKKRKNVLETSDSENKRDVVKPSHKAPKKTPADSENTPLDVVKPGRRTPKRSKKIINTPSASENSPMDVVLNSRRLRGSIRPIPAWLENQGVAAEALQAVITGLGTEILGVLCARAQPTTARVQLCSLAAQTFTTTMYAELCRFMESCSAPQGSEQAIVSRCQKDVEEMGGSPGVLEIKVEYEDSFPEEKKDLKDGKSWELQDGKSWELQAIPY</sequence>
<feature type="compositionally biased region" description="Basic residues" evidence="3">
    <location>
        <begin position="511"/>
        <end position="521"/>
    </location>
</feature>
<reference evidence="5" key="2">
    <citation type="submission" date="2025-09" db="UniProtKB">
        <authorList>
            <consortium name="Ensembl"/>
        </authorList>
    </citation>
    <scope>IDENTIFICATION</scope>
</reference>
<name>A0A8C4PZQ9_EPTBU</name>
<dbReference type="GO" id="GO:0003677">
    <property type="term" value="F:DNA binding"/>
    <property type="evidence" value="ECO:0007669"/>
    <property type="project" value="UniProtKB-KW"/>
</dbReference>
<keyword evidence="2" id="KW-0539">Nucleus</keyword>
<dbReference type="PANTHER" id="PTHR19303:SF26">
    <property type="entry name" value="TIGGER TRANSPOSABLE ELEMENT-DERIVED PROTEIN 1"/>
    <property type="match status" value="1"/>
</dbReference>
<accession>A0A8C4PZQ9</accession>
<dbReference type="AlphaFoldDB" id="A0A8C4PZQ9"/>
<dbReference type="InterPro" id="IPR050863">
    <property type="entry name" value="CenT-Element_Derived"/>
</dbReference>
<feature type="domain" description="HTH CENPB-type" evidence="4">
    <location>
        <begin position="85"/>
        <end position="164"/>
    </location>
</feature>